<evidence type="ECO:0000313" key="3">
    <source>
        <dbReference type="Proteomes" id="UP001142055"/>
    </source>
</evidence>
<feature type="region of interest" description="Disordered" evidence="1">
    <location>
        <begin position="71"/>
        <end position="109"/>
    </location>
</feature>
<dbReference type="AlphaFoldDB" id="A0A9Q0MAM4"/>
<evidence type="ECO:0000256" key="1">
    <source>
        <dbReference type="SAM" id="MobiDB-lite"/>
    </source>
</evidence>
<proteinExistence type="predicted"/>
<gene>
    <name evidence="2" type="ORF">RDWZM_000489</name>
</gene>
<keyword evidence="3" id="KW-1185">Reference proteome</keyword>
<reference evidence="2" key="1">
    <citation type="submission" date="2022-12" db="EMBL/GenBank/DDBJ databases">
        <title>Genome assemblies of Blomia tropicalis.</title>
        <authorList>
            <person name="Cui Y."/>
        </authorList>
    </citation>
    <scope>NUCLEOTIDE SEQUENCE</scope>
    <source>
        <tissue evidence="2">Adult mites</tissue>
    </source>
</reference>
<accession>A0A9Q0MAM4</accession>
<organism evidence="2 3">
    <name type="scientific">Blomia tropicalis</name>
    <name type="common">Mite</name>
    <dbReference type="NCBI Taxonomy" id="40697"/>
    <lineage>
        <taxon>Eukaryota</taxon>
        <taxon>Metazoa</taxon>
        <taxon>Ecdysozoa</taxon>
        <taxon>Arthropoda</taxon>
        <taxon>Chelicerata</taxon>
        <taxon>Arachnida</taxon>
        <taxon>Acari</taxon>
        <taxon>Acariformes</taxon>
        <taxon>Sarcoptiformes</taxon>
        <taxon>Astigmata</taxon>
        <taxon>Glycyphagoidea</taxon>
        <taxon>Echimyopodidae</taxon>
        <taxon>Blomia</taxon>
    </lineage>
</organism>
<sequence length="109" mass="12217">MIRHNCNNNNDEMYFLHLPSVSAAPVRGYSMNTRYFQHLLATGKGFNRTVLVHKDQVTPEIVDMLRGQNGISWDGASSSPLSTTSKNTKIKNDTNDPLQIDIDDPLTIL</sequence>
<comment type="caution">
    <text evidence="2">The sequence shown here is derived from an EMBL/GenBank/DDBJ whole genome shotgun (WGS) entry which is preliminary data.</text>
</comment>
<protein>
    <submittedName>
        <fullName evidence="2">Uncharacterized protein</fullName>
    </submittedName>
</protein>
<name>A0A9Q0MAM4_BLOTA</name>
<feature type="compositionally biased region" description="Polar residues" evidence="1">
    <location>
        <begin position="71"/>
        <end position="87"/>
    </location>
</feature>
<evidence type="ECO:0000313" key="2">
    <source>
        <dbReference type="EMBL" id="KAJ6221944.1"/>
    </source>
</evidence>
<dbReference type="EMBL" id="JAPWDV010000001">
    <property type="protein sequence ID" value="KAJ6221944.1"/>
    <property type="molecule type" value="Genomic_DNA"/>
</dbReference>
<dbReference type="Proteomes" id="UP001142055">
    <property type="component" value="Chromosome 1"/>
</dbReference>